<comment type="caution">
    <text evidence="1">The sequence shown here is derived from an EMBL/GenBank/DDBJ whole genome shotgun (WGS) entry which is preliminary data.</text>
</comment>
<reference evidence="1 2" key="1">
    <citation type="submission" date="2019-06" db="EMBL/GenBank/DDBJ databases">
        <title>Genome sequence analysis of &gt;100 Bacillus licheniformis strains suggests intrinsic resistance to this species.</title>
        <authorList>
            <person name="Wels M."/>
            <person name="Siezen R.J."/>
            <person name="Johansen E."/>
            <person name="Stuer-Lauridsen B."/>
            <person name="Bjerre K."/>
            <person name="Nielsen B.K.K."/>
        </authorList>
    </citation>
    <scope>NUCLEOTIDE SEQUENCE [LARGE SCALE GENOMIC DNA]</scope>
    <source>
        <strain evidence="1 2">BAC-16736</strain>
    </source>
</reference>
<dbReference type="InterPro" id="IPR025177">
    <property type="entry name" value="MciZ"/>
</dbReference>
<gene>
    <name evidence="1" type="ORF">CHCC16736_2512</name>
</gene>
<evidence type="ECO:0000313" key="1">
    <source>
        <dbReference type="EMBL" id="TWL32124.1"/>
    </source>
</evidence>
<proteinExistence type="predicted"/>
<sequence>MKVYRLNDRIVMSGKAWEIRAKLKEYGRTHHYVKDWLSEKENRLQKLNFIDIKKDCMK</sequence>
<dbReference type="EMBL" id="NILC01000009">
    <property type="protein sequence ID" value="TWL32124.1"/>
    <property type="molecule type" value="Genomic_DNA"/>
</dbReference>
<evidence type="ECO:0000313" key="2">
    <source>
        <dbReference type="Proteomes" id="UP000435910"/>
    </source>
</evidence>
<protein>
    <submittedName>
        <fullName evidence="1">Uncharacterized protein</fullName>
    </submittedName>
</protein>
<dbReference type="Pfam" id="PF13072">
    <property type="entry name" value="MciZ"/>
    <property type="match status" value="1"/>
</dbReference>
<organism evidence="1 2">
    <name type="scientific">Bacillus licheniformis</name>
    <dbReference type="NCBI Taxonomy" id="1402"/>
    <lineage>
        <taxon>Bacteria</taxon>
        <taxon>Bacillati</taxon>
        <taxon>Bacillota</taxon>
        <taxon>Bacilli</taxon>
        <taxon>Bacillales</taxon>
        <taxon>Bacillaceae</taxon>
        <taxon>Bacillus</taxon>
    </lineage>
</organism>
<accession>A0A415JE80</accession>
<dbReference type="AlphaFoldDB" id="A0A415JE80"/>
<name>A0A415JE80_BACLI</name>
<dbReference type="Proteomes" id="UP000435910">
    <property type="component" value="Unassembled WGS sequence"/>
</dbReference>